<dbReference type="Pfam" id="PF00646">
    <property type="entry name" value="F-box"/>
    <property type="match status" value="1"/>
</dbReference>
<evidence type="ECO:0000259" key="1">
    <source>
        <dbReference type="PROSITE" id="PS50181"/>
    </source>
</evidence>
<dbReference type="InterPro" id="IPR036047">
    <property type="entry name" value="F-box-like_dom_sf"/>
</dbReference>
<name>A0A1L9NJL4_ASPTC</name>
<dbReference type="PROSITE" id="PS50181">
    <property type="entry name" value="FBOX"/>
    <property type="match status" value="1"/>
</dbReference>
<accession>A0A1L9NJL4</accession>
<dbReference type="OrthoDB" id="4483860at2759"/>
<proteinExistence type="predicted"/>
<dbReference type="VEuPathDB" id="FungiDB:ASPTUDRAFT_194980"/>
<dbReference type="InterPro" id="IPR001810">
    <property type="entry name" value="F-box_dom"/>
</dbReference>
<dbReference type="Gene3D" id="1.20.1280.50">
    <property type="match status" value="1"/>
</dbReference>
<evidence type="ECO:0000313" key="2">
    <source>
        <dbReference type="EMBL" id="OJI89437.1"/>
    </source>
</evidence>
<evidence type="ECO:0000313" key="3">
    <source>
        <dbReference type="Proteomes" id="UP000184304"/>
    </source>
</evidence>
<dbReference type="Proteomes" id="UP000184304">
    <property type="component" value="Unassembled WGS sequence"/>
</dbReference>
<sequence>MALDNARRVYMTRSVTARISQDATKLDNLPLEVYHLIFSYLGYLDLCALRFTCRKFYQVCADPLNKINLHTICTDLSRRHVRQLMTLTEMQASAIRELSICSSSGGPLGLGYRVLPSCPLKSQASEDLRKVVKKLTQCRILRISAVDIKHIDYQLAWMGAIDMTYSVLHAFCETKSSLNSLTLSFRTDHLPSLLHGGLESLPSYAVSDRFYGTLRVTDISLKVKANIAISRGFYKILLLPLYTPYPYGVNEVSLDLGKAYAEDVVYDVLEGKYFRIGPLAVIKLHNVTGMGHRLLEPKLNRYCHSLRVLTMENIIFRYTWWRRFLRDLKRKYFRLEEVDLSWDVHRGSISTSLVTLWNRNTIMDHSQTKVTYTGPEEHGALTALEEIACEDPLSVLL</sequence>
<feature type="domain" description="F-box" evidence="1">
    <location>
        <begin position="23"/>
        <end position="59"/>
    </location>
</feature>
<organism evidence="2 3">
    <name type="scientific">Aspergillus tubingensis (strain CBS 134.48)</name>
    <dbReference type="NCBI Taxonomy" id="767770"/>
    <lineage>
        <taxon>Eukaryota</taxon>
        <taxon>Fungi</taxon>
        <taxon>Dikarya</taxon>
        <taxon>Ascomycota</taxon>
        <taxon>Pezizomycotina</taxon>
        <taxon>Eurotiomycetes</taxon>
        <taxon>Eurotiomycetidae</taxon>
        <taxon>Eurotiales</taxon>
        <taxon>Aspergillaceae</taxon>
        <taxon>Aspergillus</taxon>
        <taxon>Aspergillus subgen. Circumdati</taxon>
    </lineage>
</organism>
<dbReference type="SUPFAM" id="SSF81383">
    <property type="entry name" value="F-box domain"/>
    <property type="match status" value="1"/>
</dbReference>
<gene>
    <name evidence="2" type="ORF">ASPTUDRAFT_194980</name>
</gene>
<reference evidence="3" key="1">
    <citation type="journal article" date="2017" name="Genome Biol.">
        <title>Comparative genomics reveals high biological diversity and specific adaptations in the industrially and medically important fungal genus Aspergillus.</title>
        <authorList>
            <person name="de Vries R.P."/>
            <person name="Riley R."/>
            <person name="Wiebenga A."/>
            <person name="Aguilar-Osorio G."/>
            <person name="Amillis S."/>
            <person name="Uchima C.A."/>
            <person name="Anderluh G."/>
            <person name="Asadollahi M."/>
            <person name="Askin M."/>
            <person name="Barry K."/>
            <person name="Battaglia E."/>
            <person name="Bayram O."/>
            <person name="Benocci T."/>
            <person name="Braus-Stromeyer S.A."/>
            <person name="Caldana C."/>
            <person name="Canovas D."/>
            <person name="Cerqueira G.C."/>
            <person name="Chen F."/>
            <person name="Chen W."/>
            <person name="Choi C."/>
            <person name="Clum A."/>
            <person name="Dos Santos R.A."/>
            <person name="Damasio A.R."/>
            <person name="Diallinas G."/>
            <person name="Emri T."/>
            <person name="Fekete E."/>
            <person name="Flipphi M."/>
            <person name="Freyberg S."/>
            <person name="Gallo A."/>
            <person name="Gournas C."/>
            <person name="Habgood R."/>
            <person name="Hainaut M."/>
            <person name="Harispe M.L."/>
            <person name="Henrissat B."/>
            <person name="Hilden K.S."/>
            <person name="Hope R."/>
            <person name="Hossain A."/>
            <person name="Karabika E."/>
            <person name="Karaffa L."/>
            <person name="Karanyi Z."/>
            <person name="Krasevec N."/>
            <person name="Kuo A."/>
            <person name="Kusch H."/>
            <person name="LaButti K."/>
            <person name="Lagendijk E.L."/>
            <person name="Lapidus A."/>
            <person name="Levasseur A."/>
            <person name="Lindquist E."/>
            <person name="Lipzen A."/>
            <person name="Logrieco A.F."/>
            <person name="MacCabe A."/>
            <person name="Maekelae M.R."/>
            <person name="Malavazi I."/>
            <person name="Melin P."/>
            <person name="Meyer V."/>
            <person name="Mielnichuk N."/>
            <person name="Miskei M."/>
            <person name="Molnar A.P."/>
            <person name="Mule G."/>
            <person name="Ngan C.Y."/>
            <person name="Orejas M."/>
            <person name="Orosz E."/>
            <person name="Ouedraogo J.P."/>
            <person name="Overkamp K.M."/>
            <person name="Park H.-S."/>
            <person name="Perrone G."/>
            <person name="Piumi F."/>
            <person name="Punt P.J."/>
            <person name="Ram A.F."/>
            <person name="Ramon A."/>
            <person name="Rauscher S."/>
            <person name="Record E."/>
            <person name="Riano-Pachon D.M."/>
            <person name="Robert V."/>
            <person name="Roehrig J."/>
            <person name="Ruller R."/>
            <person name="Salamov A."/>
            <person name="Salih N.S."/>
            <person name="Samson R.A."/>
            <person name="Sandor E."/>
            <person name="Sanguinetti M."/>
            <person name="Schuetze T."/>
            <person name="Sepcic K."/>
            <person name="Shelest E."/>
            <person name="Sherlock G."/>
            <person name="Sophianopoulou V."/>
            <person name="Squina F.M."/>
            <person name="Sun H."/>
            <person name="Susca A."/>
            <person name="Todd R.B."/>
            <person name="Tsang A."/>
            <person name="Unkles S.E."/>
            <person name="van de Wiele N."/>
            <person name="van Rossen-Uffink D."/>
            <person name="Oliveira J.V."/>
            <person name="Vesth T.C."/>
            <person name="Visser J."/>
            <person name="Yu J.-H."/>
            <person name="Zhou M."/>
            <person name="Andersen M.R."/>
            <person name="Archer D.B."/>
            <person name="Baker S.E."/>
            <person name="Benoit I."/>
            <person name="Brakhage A.A."/>
            <person name="Braus G.H."/>
            <person name="Fischer R."/>
            <person name="Frisvad J.C."/>
            <person name="Goldman G.H."/>
            <person name="Houbraken J."/>
            <person name="Oakley B."/>
            <person name="Pocsi I."/>
            <person name="Scazzocchio C."/>
            <person name="Seiboth B."/>
            <person name="vanKuyk P.A."/>
            <person name="Wortman J."/>
            <person name="Dyer P.S."/>
            <person name="Grigoriev I.V."/>
        </authorList>
    </citation>
    <scope>NUCLEOTIDE SEQUENCE [LARGE SCALE GENOMIC DNA]</scope>
    <source>
        <strain evidence="3">CBS 134.48</strain>
    </source>
</reference>
<dbReference type="EMBL" id="KV878177">
    <property type="protein sequence ID" value="OJI89437.1"/>
    <property type="molecule type" value="Genomic_DNA"/>
</dbReference>
<protein>
    <recommendedName>
        <fullName evidence="1">F-box domain-containing protein</fullName>
    </recommendedName>
</protein>
<dbReference type="OMA" id="FTCRKFY"/>
<dbReference type="AlphaFoldDB" id="A0A1L9NJL4"/>
<keyword evidence="3" id="KW-1185">Reference proteome</keyword>
<dbReference type="SMART" id="SM00256">
    <property type="entry name" value="FBOX"/>
    <property type="match status" value="1"/>
</dbReference>